<dbReference type="EMBL" id="RWJF01000001">
    <property type="protein sequence ID" value="RST30628.1"/>
    <property type="molecule type" value="Genomic_DNA"/>
</dbReference>
<evidence type="ECO:0000259" key="4">
    <source>
        <dbReference type="Pfam" id="PF00294"/>
    </source>
</evidence>
<comment type="similarity">
    <text evidence="1">Belongs to the carbohydrate kinase PfkB family.</text>
</comment>
<protein>
    <submittedName>
        <fullName evidence="5">Sugar kinase</fullName>
    </submittedName>
</protein>
<reference evidence="5 6" key="1">
    <citation type="submission" date="2018-12" db="EMBL/GenBank/DDBJ databases">
        <title>Sphingomonas sp. HMF7854 Genome sequencing and assembly.</title>
        <authorList>
            <person name="Cha I."/>
            <person name="Kang H."/>
            <person name="Kim H."/>
            <person name="Kang J."/>
            <person name="Joh K."/>
        </authorList>
    </citation>
    <scope>NUCLEOTIDE SEQUENCE [LARGE SCALE GENOMIC DNA]</scope>
    <source>
        <strain evidence="5 6">HMF7854</strain>
    </source>
</reference>
<dbReference type="CDD" id="cd01166">
    <property type="entry name" value="KdgK"/>
    <property type="match status" value="1"/>
</dbReference>
<dbReference type="SUPFAM" id="SSF53613">
    <property type="entry name" value="Ribokinase-like"/>
    <property type="match status" value="1"/>
</dbReference>
<dbReference type="OrthoDB" id="9776822at2"/>
<keyword evidence="2" id="KW-0808">Transferase</keyword>
<evidence type="ECO:0000256" key="1">
    <source>
        <dbReference type="ARBA" id="ARBA00010688"/>
    </source>
</evidence>
<dbReference type="GO" id="GO:0042840">
    <property type="term" value="P:D-glucuronate catabolic process"/>
    <property type="evidence" value="ECO:0007669"/>
    <property type="project" value="TreeGrafter"/>
</dbReference>
<sequence>MATILCCGEGMLELSAASAVAPLGDCQLGYGGDTLNTAIHLARAGHSVQFLTALGLDPFSAALRQAWLAEGVLGELVLTHPTRRAGLYAITTDVEGERSFTYWRGNSAAQAMFELASEAQLAMAERSALLFFSLITLAILPRAGRERLFDLVRRVREHGGRVAFDGNYRPSLWRDRASAREARNQAVALANIGLPTLDDETALSGWRDPAEVAEHWAGLGCAETIVKLGSAGCRLPSGETVAPAAVLHPVDTSGAGDAFNAAYLSARLSGDSIAAAASKGHRLAGWTIMRPGATPRADD</sequence>
<dbReference type="RefSeq" id="WP_126718462.1">
    <property type="nucleotide sequence ID" value="NZ_RWJF01000001.1"/>
</dbReference>
<evidence type="ECO:0000313" key="5">
    <source>
        <dbReference type="EMBL" id="RST30628.1"/>
    </source>
</evidence>
<feature type="domain" description="Carbohydrate kinase PfkB" evidence="4">
    <location>
        <begin position="4"/>
        <end position="295"/>
    </location>
</feature>
<accession>A0A3R9WNM9</accession>
<dbReference type="PROSITE" id="PS00584">
    <property type="entry name" value="PFKB_KINASES_2"/>
    <property type="match status" value="1"/>
</dbReference>
<organism evidence="5 6">
    <name type="scientific">Sphingomonas ginkgonis</name>
    <dbReference type="NCBI Taxonomy" id="2315330"/>
    <lineage>
        <taxon>Bacteria</taxon>
        <taxon>Pseudomonadati</taxon>
        <taxon>Pseudomonadota</taxon>
        <taxon>Alphaproteobacteria</taxon>
        <taxon>Sphingomonadales</taxon>
        <taxon>Sphingomonadaceae</taxon>
        <taxon>Sphingomonas</taxon>
    </lineage>
</organism>
<dbReference type="PANTHER" id="PTHR43085:SF15">
    <property type="entry name" value="2-DEHYDRO-3-DEOXYGLUCONOKINASE"/>
    <property type="match status" value="1"/>
</dbReference>
<dbReference type="Gene3D" id="3.40.1190.20">
    <property type="match status" value="1"/>
</dbReference>
<dbReference type="InterPro" id="IPR002173">
    <property type="entry name" value="Carboh/pur_kinase_PfkB_CS"/>
</dbReference>
<keyword evidence="6" id="KW-1185">Reference proteome</keyword>
<dbReference type="InterPro" id="IPR011611">
    <property type="entry name" value="PfkB_dom"/>
</dbReference>
<dbReference type="GO" id="GO:0005829">
    <property type="term" value="C:cytosol"/>
    <property type="evidence" value="ECO:0007669"/>
    <property type="project" value="TreeGrafter"/>
</dbReference>
<gene>
    <name evidence="5" type="ORF">HMF7854_07100</name>
</gene>
<evidence type="ECO:0000256" key="2">
    <source>
        <dbReference type="ARBA" id="ARBA00022679"/>
    </source>
</evidence>
<dbReference type="GO" id="GO:0019698">
    <property type="term" value="P:D-galacturonate catabolic process"/>
    <property type="evidence" value="ECO:0007669"/>
    <property type="project" value="TreeGrafter"/>
</dbReference>
<comment type="caution">
    <text evidence="5">The sequence shown here is derived from an EMBL/GenBank/DDBJ whole genome shotgun (WGS) entry which is preliminary data.</text>
</comment>
<dbReference type="GO" id="GO:0006974">
    <property type="term" value="P:DNA damage response"/>
    <property type="evidence" value="ECO:0007669"/>
    <property type="project" value="TreeGrafter"/>
</dbReference>
<dbReference type="InterPro" id="IPR050306">
    <property type="entry name" value="PfkB_Carbo_kinase"/>
</dbReference>
<dbReference type="InterPro" id="IPR029056">
    <property type="entry name" value="Ribokinase-like"/>
</dbReference>
<name>A0A3R9WNM9_9SPHN</name>
<dbReference type="AlphaFoldDB" id="A0A3R9WNM9"/>
<keyword evidence="3 5" id="KW-0418">Kinase</keyword>
<dbReference type="Pfam" id="PF00294">
    <property type="entry name" value="PfkB"/>
    <property type="match status" value="1"/>
</dbReference>
<dbReference type="Proteomes" id="UP000274661">
    <property type="component" value="Unassembled WGS sequence"/>
</dbReference>
<evidence type="ECO:0000256" key="3">
    <source>
        <dbReference type="ARBA" id="ARBA00022777"/>
    </source>
</evidence>
<dbReference type="PANTHER" id="PTHR43085">
    <property type="entry name" value="HEXOKINASE FAMILY MEMBER"/>
    <property type="match status" value="1"/>
</dbReference>
<evidence type="ECO:0000313" key="6">
    <source>
        <dbReference type="Proteomes" id="UP000274661"/>
    </source>
</evidence>
<proteinExistence type="inferred from homology"/>
<dbReference type="GO" id="GO:0008673">
    <property type="term" value="F:2-dehydro-3-deoxygluconokinase activity"/>
    <property type="evidence" value="ECO:0007669"/>
    <property type="project" value="TreeGrafter"/>
</dbReference>